<name>A0ABN1XQ60_9PSEU</name>
<dbReference type="PANTHER" id="PTHR35400">
    <property type="entry name" value="SLR1083 PROTEIN"/>
    <property type="match status" value="1"/>
</dbReference>
<keyword evidence="3" id="KW-0378">Hydrolase</keyword>
<reference evidence="3 4" key="1">
    <citation type="journal article" date="2019" name="Int. J. Syst. Evol. Microbiol.">
        <title>The Global Catalogue of Microorganisms (GCM) 10K type strain sequencing project: providing services to taxonomists for standard genome sequencing and annotation.</title>
        <authorList>
            <consortium name="The Broad Institute Genomics Platform"/>
            <consortium name="The Broad Institute Genome Sequencing Center for Infectious Disease"/>
            <person name="Wu L."/>
            <person name="Ma J."/>
        </authorList>
    </citation>
    <scope>NUCLEOTIDE SEQUENCE [LARGE SCALE GENOMIC DNA]</scope>
    <source>
        <strain evidence="3 4">JCM 11896</strain>
    </source>
</reference>
<comment type="caution">
    <text evidence="3">The sequence shown here is derived from an EMBL/GenBank/DDBJ whole genome shotgun (WGS) entry which is preliminary data.</text>
</comment>
<organism evidence="3 4">
    <name type="scientific">Pseudonocardia kongjuensis</name>
    <dbReference type="NCBI Taxonomy" id="102227"/>
    <lineage>
        <taxon>Bacteria</taxon>
        <taxon>Bacillati</taxon>
        <taxon>Actinomycetota</taxon>
        <taxon>Actinomycetes</taxon>
        <taxon>Pseudonocardiales</taxon>
        <taxon>Pseudonocardiaceae</taxon>
        <taxon>Pseudonocardia</taxon>
    </lineage>
</organism>
<dbReference type="PANTHER" id="PTHR35400:SF3">
    <property type="entry name" value="SLL1072 PROTEIN"/>
    <property type="match status" value="1"/>
</dbReference>
<feature type="region of interest" description="Disordered" evidence="1">
    <location>
        <begin position="1"/>
        <end position="23"/>
    </location>
</feature>
<keyword evidence="3" id="KW-0540">Nuclease</keyword>
<keyword evidence="3" id="KW-0255">Endonuclease</keyword>
<evidence type="ECO:0000259" key="2">
    <source>
        <dbReference type="Pfam" id="PF05685"/>
    </source>
</evidence>
<evidence type="ECO:0000313" key="3">
    <source>
        <dbReference type="EMBL" id="GAA1386923.1"/>
    </source>
</evidence>
<dbReference type="CDD" id="cd06260">
    <property type="entry name" value="DUF820-like"/>
    <property type="match status" value="1"/>
</dbReference>
<dbReference type="InterPro" id="IPR012296">
    <property type="entry name" value="Nuclease_put_TT1808"/>
</dbReference>
<protein>
    <submittedName>
        <fullName evidence="3">Uma2 family endonuclease</fullName>
    </submittedName>
</protein>
<dbReference type="Pfam" id="PF05685">
    <property type="entry name" value="Uma2"/>
    <property type="match status" value="1"/>
</dbReference>
<dbReference type="InterPro" id="IPR008538">
    <property type="entry name" value="Uma2"/>
</dbReference>
<dbReference type="Proteomes" id="UP001501414">
    <property type="component" value="Unassembled WGS sequence"/>
</dbReference>
<dbReference type="EMBL" id="BAAAJK010000007">
    <property type="protein sequence ID" value="GAA1386923.1"/>
    <property type="molecule type" value="Genomic_DNA"/>
</dbReference>
<dbReference type="RefSeq" id="WP_344021074.1">
    <property type="nucleotide sequence ID" value="NZ_BAAAJK010000007.1"/>
</dbReference>
<dbReference type="Gene3D" id="3.90.1570.10">
    <property type="entry name" value="tt1808, chain A"/>
    <property type="match status" value="1"/>
</dbReference>
<proteinExistence type="predicted"/>
<evidence type="ECO:0000256" key="1">
    <source>
        <dbReference type="SAM" id="MobiDB-lite"/>
    </source>
</evidence>
<dbReference type="SUPFAM" id="SSF52980">
    <property type="entry name" value="Restriction endonuclease-like"/>
    <property type="match status" value="1"/>
</dbReference>
<dbReference type="InterPro" id="IPR011335">
    <property type="entry name" value="Restrct_endonuc-II-like"/>
</dbReference>
<accession>A0ABN1XQ60</accession>
<evidence type="ECO:0000313" key="4">
    <source>
        <dbReference type="Proteomes" id="UP001501414"/>
    </source>
</evidence>
<feature type="domain" description="Putative restriction endonuclease" evidence="2">
    <location>
        <begin position="35"/>
        <end position="169"/>
    </location>
</feature>
<sequence length="210" mass="22284">MSAQPSDPAPGPGSVAAPGWRRPVPPPHPLTVADYLAIGEVEPGYTELVEGQILMSPGSSPDHNHAAMELAFQLRGCIPADLEVLAEVDVDLQLAPPDAPGSVRRPDLVVVDREARRRVRREGGVIRASEVTLAVEILSPGSRRTDHVTKRGEYADAGIGHYWIIDLGEPVSLLACHLAGEFGYADGGVVTGRHTADRPFAAEIDLDALG</sequence>
<gene>
    <name evidence="3" type="ORF">GCM10009613_21680</name>
</gene>
<keyword evidence="4" id="KW-1185">Reference proteome</keyword>
<feature type="compositionally biased region" description="Low complexity" evidence="1">
    <location>
        <begin position="12"/>
        <end position="22"/>
    </location>
</feature>
<dbReference type="GO" id="GO:0004519">
    <property type="term" value="F:endonuclease activity"/>
    <property type="evidence" value="ECO:0007669"/>
    <property type="project" value="UniProtKB-KW"/>
</dbReference>